<evidence type="ECO:0000256" key="2">
    <source>
        <dbReference type="ARBA" id="ARBA00022630"/>
    </source>
</evidence>
<keyword evidence="3" id="KW-0288">FMN</keyword>
<comment type="cofactor">
    <cofactor evidence="1">
        <name>FMN</name>
        <dbReference type="ChEBI" id="CHEBI:58210"/>
    </cofactor>
</comment>
<accession>A0A430A080</accession>
<comment type="similarity">
    <text evidence="4">Belongs to the flavoredoxin family.</text>
</comment>
<reference evidence="6 7" key="1">
    <citation type="submission" date="2017-05" db="EMBL/GenBank/DDBJ databases">
        <title>Vagococcus spp. assemblies.</title>
        <authorList>
            <person name="Gulvik C.A."/>
        </authorList>
    </citation>
    <scope>NUCLEOTIDE SEQUENCE [LARGE SCALE GENOMIC DNA]</scope>
    <source>
        <strain evidence="6 7">SS1995</strain>
    </source>
</reference>
<dbReference type="GO" id="GO:0010181">
    <property type="term" value="F:FMN binding"/>
    <property type="evidence" value="ECO:0007669"/>
    <property type="project" value="InterPro"/>
</dbReference>
<dbReference type="Proteomes" id="UP000287857">
    <property type="component" value="Unassembled WGS sequence"/>
</dbReference>
<keyword evidence="2" id="KW-0285">Flavoprotein</keyword>
<protein>
    <recommendedName>
        <fullName evidence="5">Flavin reductase like domain-containing protein</fullName>
    </recommendedName>
</protein>
<organism evidence="6 7">
    <name type="scientific">Vagococcus vulneris</name>
    <dbReference type="NCBI Taxonomy" id="1977869"/>
    <lineage>
        <taxon>Bacteria</taxon>
        <taxon>Bacillati</taxon>
        <taxon>Bacillota</taxon>
        <taxon>Bacilli</taxon>
        <taxon>Lactobacillales</taxon>
        <taxon>Enterococcaceae</taxon>
        <taxon>Vagococcus</taxon>
    </lineage>
</organism>
<comment type="caution">
    <text evidence="6">The sequence shown here is derived from an EMBL/GenBank/DDBJ whole genome shotgun (WGS) entry which is preliminary data.</text>
</comment>
<dbReference type="InterPro" id="IPR012349">
    <property type="entry name" value="Split_barrel_FMN-bd"/>
</dbReference>
<evidence type="ECO:0000256" key="3">
    <source>
        <dbReference type="ARBA" id="ARBA00022643"/>
    </source>
</evidence>
<name>A0A430A080_9ENTE</name>
<dbReference type="EMBL" id="NGJS01000003">
    <property type="protein sequence ID" value="RST99746.1"/>
    <property type="molecule type" value="Genomic_DNA"/>
</dbReference>
<evidence type="ECO:0000256" key="1">
    <source>
        <dbReference type="ARBA" id="ARBA00001917"/>
    </source>
</evidence>
<keyword evidence="7" id="KW-1185">Reference proteome</keyword>
<dbReference type="SUPFAM" id="SSF50475">
    <property type="entry name" value="FMN-binding split barrel"/>
    <property type="match status" value="1"/>
</dbReference>
<sequence>MISINPQEMSERDNYKFLIGSVIPRPVAVINSLSREQILNTAPFSYFNIVTSNPPILSVAIQRKSGAMKDTSRNIVETGEAVVHIADAENINDINQTAANLGPEESEILTTELTLSASDMIQVPMLNEPKIKMETTLFKHIPITLGQDVTADLLLLQVVKYHIADDLYQNGRINPELLNPMSRLAGNDYAALGKQLTLTRPE</sequence>
<dbReference type="RefSeq" id="WP_125983281.1">
    <property type="nucleotide sequence ID" value="NZ_NGJS01000003.1"/>
</dbReference>
<dbReference type="InterPro" id="IPR002563">
    <property type="entry name" value="Flavin_Rdtase-like_dom"/>
</dbReference>
<dbReference type="PANTHER" id="PTHR33798">
    <property type="entry name" value="FLAVOPROTEIN OXYGENASE"/>
    <property type="match status" value="1"/>
</dbReference>
<evidence type="ECO:0000259" key="5">
    <source>
        <dbReference type="SMART" id="SM00903"/>
    </source>
</evidence>
<dbReference type="OrthoDB" id="9794638at2"/>
<dbReference type="GO" id="GO:0016646">
    <property type="term" value="F:oxidoreductase activity, acting on the CH-NH group of donors, NAD or NADP as acceptor"/>
    <property type="evidence" value="ECO:0007669"/>
    <property type="project" value="UniProtKB-ARBA"/>
</dbReference>
<feature type="domain" description="Flavin reductase like" evidence="5">
    <location>
        <begin position="20"/>
        <end position="175"/>
    </location>
</feature>
<dbReference type="Pfam" id="PF01613">
    <property type="entry name" value="Flavin_Reduct"/>
    <property type="match status" value="1"/>
</dbReference>
<evidence type="ECO:0000313" key="7">
    <source>
        <dbReference type="Proteomes" id="UP000287857"/>
    </source>
</evidence>
<dbReference type="Gene3D" id="2.30.110.10">
    <property type="entry name" value="Electron Transport, Fmn-binding Protein, Chain A"/>
    <property type="match status" value="1"/>
</dbReference>
<dbReference type="AlphaFoldDB" id="A0A430A080"/>
<evidence type="ECO:0000256" key="4">
    <source>
        <dbReference type="ARBA" id="ARBA00038054"/>
    </source>
</evidence>
<dbReference type="SMART" id="SM00903">
    <property type="entry name" value="Flavin_Reduct"/>
    <property type="match status" value="1"/>
</dbReference>
<gene>
    <name evidence="6" type="ORF">CBF37_03205</name>
</gene>
<evidence type="ECO:0000313" key="6">
    <source>
        <dbReference type="EMBL" id="RST99746.1"/>
    </source>
</evidence>
<proteinExistence type="inferred from homology"/>
<dbReference type="PANTHER" id="PTHR33798:SF5">
    <property type="entry name" value="FLAVIN REDUCTASE LIKE DOMAIN-CONTAINING PROTEIN"/>
    <property type="match status" value="1"/>
</dbReference>